<dbReference type="PROSITE" id="PS00622">
    <property type="entry name" value="HTH_LUXR_1"/>
    <property type="match status" value="1"/>
</dbReference>
<reference evidence="8" key="2">
    <citation type="journal article" date="2021" name="PeerJ">
        <title>Extensive microbial diversity within the chicken gut microbiome revealed by metagenomics and culture.</title>
        <authorList>
            <person name="Gilroy R."/>
            <person name="Ravi A."/>
            <person name="Getino M."/>
            <person name="Pursley I."/>
            <person name="Horton D.L."/>
            <person name="Alikhan N.F."/>
            <person name="Baker D."/>
            <person name="Gharbi K."/>
            <person name="Hall N."/>
            <person name="Watson M."/>
            <person name="Adriaenssens E.M."/>
            <person name="Foster-Nyarko E."/>
            <person name="Jarju S."/>
            <person name="Secka A."/>
            <person name="Antonio M."/>
            <person name="Oren A."/>
            <person name="Chaudhuri R.R."/>
            <person name="La Ragione R."/>
            <person name="Hildebrand F."/>
            <person name="Pallen M.J."/>
        </authorList>
    </citation>
    <scope>NUCLEOTIDE SEQUENCE</scope>
    <source>
        <strain evidence="8">CHK190-19873</strain>
    </source>
</reference>
<dbReference type="CDD" id="cd06171">
    <property type="entry name" value="Sigma70_r4"/>
    <property type="match status" value="1"/>
</dbReference>
<dbReference type="Gene3D" id="1.10.1740.10">
    <property type="match status" value="1"/>
</dbReference>
<dbReference type="InterPro" id="IPR013325">
    <property type="entry name" value="RNA_pol_sigma_r2"/>
</dbReference>
<dbReference type="InterPro" id="IPR007627">
    <property type="entry name" value="RNA_pol_sigma70_r2"/>
</dbReference>
<feature type="compositionally biased region" description="Polar residues" evidence="6">
    <location>
        <begin position="186"/>
        <end position="195"/>
    </location>
</feature>
<dbReference type="InterPro" id="IPR036388">
    <property type="entry name" value="WH-like_DNA-bd_sf"/>
</dbReference>
<dbReference type="SUPFAM" id="SSF88946">
    <property type="entry name" value="Sigma2 domain of RNA polymerase sigma factors"/>
    <property type="match status" value="1"/>
</dbReference>
<dbReference type="GO" id="GO:0006352">
    <property type="term" value="P:DNA-templated transcription initiation"/>
    <property type="evidence" value="ECO:0007669"/>
    <property type="project" value="InterPro"/>
</dbReference>
<evidence type="ECO:0000256" key="4">
    <source>
        <dbReference type="ARBA" id="ARBA00023125"/>
    </source>
</evidence>
<name>A0A9D1ETG2_9FIRM</name>
<dbReference type="InterPro" id="IPR000792">
    <property type="entry name" value="Tscrpt_reg_LuxR_C"/>
</dbReference>
<dbReference type="NCBIfam" id="TIGR02937">
    <property type="entry name" value="sigma70-ECF"/>
    <property type="match status" value="1"/>
</dbReference>
<dbReference type="InterPro" id="IPR013324">
    <property type="entry name" value="RNA_pol_sigma_r3/r4-like"/>
</dbReference>
<keyword evidence="2" id="KW-0805">Transcription regulation</keyword>
<keyword evidence="4" id="KW-0238">DNA-binding</keyword>
<feature type="compositionally biased region" description="Basic and acidic residues" evidence="6">
    <location>
        <begin position="198"/>
        <end position="225"/>
    </location>
</feature>
<dbReference type="Proteomes" id="UP000823935">
    <property type="component" value="Unassembled WGS sequence"/>
</dbReference>
<dbReference type="InterPro" id="IPR039425">
    <property type="entry name" value="RNA_pol_sigma-70-like"/>
</dbReference>
<dbReference type="GO" id="GO:0003677">
    <property type="term" value="F:DNA binding"/>
    <property type="evidence" value="ECO:0007669"/>
    <property type="project" value="UniProtKB-KW"/>
</dbReference>
<evidence type="ECO:0000256" key="5">
    <source>
        <dbReference type="ARBA" id="ARBA00023163"/>
    </source>
</evidence>
<gene>
    <name evidence="8" type="ORF">IAB44_07985</name>
</gene>
<comment type="similarity">
    <text evidence="1">Belongs to the sigma-70 factor family. ECF subfamily.</text>
</comment>
<feature type="region of interest" description="Disordered" evidence="6">
    <location>
        <begin position="175"/>
        <end position="234"/>
    </location>
</feature>
<sequence>MIRHRDTAEPELVRRAVRGDAAGFAALYEKVYKDLYRFALYTLKNSHDAEDVVSDTVLDAWVQIRDLRRTESFRSWIFRILTNKCRMRLKRYMERAEELPEELAEEEADYCTRMDVRTAFSRLADEERLILALNIFGGYTSREIGQFLQVSPNTVRSKQSRALKKMAAFLERDAAGQENVPEPGQDSFSAGTPWTSKGADREKEDLNGRKEMEGQDSGQRRERGDSGFSKTGGN</sequence>
<protein>
    <submittedName>
        <fullName evidence="8">RNA polymerase sigma factor</fullName>
    </submittedName>
</protein>
<accession>A0A9D1ETG2</accession>
<dbReference type="GO" id="GO:0016987">
    <property type="term" value="F:sigma factor activity"/>
    <property type="evidence" value="ECO:0007669"/>
    <property type="project" value="UniProtKB-KW"/>
</dbReference>
<feature type="domain" description="HTH luxR-type" evidence="7">
    <location>
        <begin position="138"/>
        <end position="165"/>
    </location>
</feature>
<evidence type="ECO:0000256" key="6">
    <source>
        <dbReference type="SAM" id="MobiDB-lite"/>
    </source>
</evidence>
<dbReference type="Pfam" id="PF04542">
    <property type="entry name" value="Sigma70_r2"/>
    <property type="match status" value="1"/>
</dbReference>
<dbReference type="SUPFAM" id="SSF88659">
    <property type="entry name" value="Sigma3 and sigma4 domains of RNA polymerase sigma factors"/>
    <property type="match status" value="1"/>
</dbReference>
<dbReference type="AlphaFoldDB" id="A0A9D1ETG2"/>
<dbReference type="Pfam" id="PF08281">
    <property type="entry name" value="Sigma70_r4_2"/>
    <property type="match status" value="1"/>
</dbReference>
<proteinExistence type="inferred from homology"/>
<dbReference type="Gene3D" id="1.10.10.10">
    <property type="entry name" value="Winged helix-like DNA-binding domain superfamily/Winged helix DNA-binding domain"/>
    <property type="match status" value="1"/>
</dbReference>
<evidence type="ECO:0000259" key="7">
    <source>
        <dbReference type="PROSITE" id="PS00622"/>
    </source>
</evidence>
<evidence type="ECO:0000313" key="8">
    <source>
        <dbReference type="EMBL" id="HIS31466.1"/>
    </source>
</evidence>
<organism evidence="8 9">
    <name type="scientific">Candidatus Limivivens intestinipullorum</name>
    <dbReference type="NCBI Taxonomy" id="2840858"/>
    <lineage>
        <taxon>Bacteria</taxon>
        <taxon>Bacillati</taxon>
        <taxon>Bacillota</taxon>
        <taxon>Clostridia</taxon>
        <taxon>Lachnospirales</taxon>
        <taxon>Lachnospiraceae</taxon>
        <taxon>Lachnospiraceae incertae sedis</taxon>
        <taxon>Candidatus Limivivens</taxon>
    </lineage>
</organism>
<evidence type="ECO:0000313" key="9">
    <source>
        <dbReference type="Proteomes" id="UP000823935"/>
    </source>
</evidence>
<evidence type="ECO:0000256" key="3">
    <source>
        <dbReference type="ARBA" id="ARBA00023082"/>
    </source>
</evidence>
<dbReference type="InterPro" id="IPR013249">
    <property type="entry name" value="RNA_pol_sigma70_r4_t2"/>
</dbReference>
<dbReference type="PANTHER" id="PTHR43133">
    <property type="entry name" value="RNA POLYMERASE ECF-TYPE SIGMA FACTO"/>
    <property type="match status" value="1"/>
</dbReference>
<evidence type="ECO:0000256" key="1">
    <source>
        <dbReference type="ARBA" id="ARBA00010641"/>
    </source>
</evidence>
<dbReference type="InterPro" id="IPR014284">
    <property type="entry name" value="RNA_pol_sigma-70_dom"/>
</dbReference>
<evidence type="ECO:0000256" key="2">
    <source>
        <dbReference type="ARBA" id="ARBA00023015"/>
    </source>
</evidence>
<keyword evidence="3" id="KW-0731">Sigma factor</keyword>
<dbReference type="EMBL" id="DVIQ01000042">
    <property type="protein sequence ID" value="HIS31466.1"/>
    <property type="molecule type" value="Genomic_DNA"/>
</dbReference>
<dbReference type="PANTHER" id="PTHR43133:SF8">
    <property type="entry name" value="RNA POLYMERASE SIGMA FACTOR HI_1459-RELATED"/>
    <property type="match status" value="1"/>
</dbReference>
<reference evidence="8" key="1">
    <citation type="submission" date="2020-10" db="EMBL/GenBank/DDBJ databases">
        <authorList>
            <person name="Gilroy R."/>
        </authorList>
    </citation>
    <scope>NUCLEOTIDE SEQUENCE</scope>
    <source>
        <strain evidence="8">CHK190-19873</strain>
    </source>
</reference>
<keyword evidence="5" id="KW-0804">Transcription</keyword>
<comment type="caution">
    <text evidence="8">The sequence shown here is derived from an EMBL/GenBank/DDBJ whole genome shotgun (WGS) entry which is preliminary data.</text>
</comment>